<dbReference type="InterPro" id="IPR036388">
    <property type="entry name" value="WH-like_DNA-bd_sf"/>
</dbReference>
<gene>
    <name evidence="11" type="ORF">HII17_09420</name>
</gene>
<dbReference type="Pfam" id="PF22451">
    <property type="entry name" value="NirdL-like_HTH"/>
    <property type="match status" value="1"/>
</dbReference>
<dbReference type="SUPFAM" id="SSF46785">
    <property type="entry name" value="Winged helix' DNA-binding domain"/>
    <property type="match status" value="1"/>
</dbReference>
<dbReference type="EC" id="4.1.1.111" evidence="5"/>
<comment type="catalytic activity">
    <reaction evidence="7">
        <text>siroheme + 2 H(+) = 12,18-didecarboxysiroheme + 2 CO2</text>
        <dbReference type="Rhea" id="RHEA:19093"/>
        <dbReference type="ChEBI" id="CHEBI:15378"/>
        <dbReference type="ChEBI" id="CHEBI:16526"/>
        <dbReference type="ChEBI" id="CHEBI:60052"/>
        <dbReference type="ChEBI" id="CHEBI:140497"/>
        <dbReference type="EC" id="4.1.1.111"/>
    </reaction>
</comment>
<dbReference type="InterPro" id="IPR019885">
    <property type="entry name" value="Tscrpt_reg_HTH_AsnC-type_CS"/>
</dbReference>
<proteinExistence type="inferred from homology"/>
<evidence type="ECO:0000256" key="5">
    <source>
        <dbReference type="ARBA" id="ARBA00023471"/>
    </source>
</evidence>
<evidence type="ECO:0000259" key="9">
    <source>
        <dbReference type="Pfam" id="PF17805"/>
    </source>
</evidence>
<evidence type="ECO:0000256" key="7">
    <source>
        <dbReference type="ARBA" id="ARBA00048470"/>
    </source>
</evidence>
<evidence type="ECO:0000256" key="2">
    <source>
        <dbReference type="ARBA" id="ARBA00023444"/>
    </source>
</evidence>
<evidence type="ECO:0000259" key="10">
    <source>
        <dbReference type="Pfam" id="PF22451"/>
    </source>
</evidence>
<dbReference type="FunFam" id="3.30.70.3460:FF:000001">
    <property type="entry name" value="Heme d1 biosynthesis protein NirG"/>
    <property type="match status" value="1"/>
</dbReference>
<keyword evidence="12" id="KW-1185">Reference proteome</keyword>
<evidence type="ECO:0000313" key="11">
    <source>
        <dbReference type="EMBL" id="NMP31782.1"/>
    </source>
</evidence>
<dbReference type="Pfam" id="PF17805">
    <property type="entry name" value="AsnC_trans_reg2"/>
    <property type="match status" value="1"/>
</dbReference>
<dbReference type="RefSeq" id="WP_169075128.1">
    <property type="nucleotide sequence ID" value="NZ_JABBXH010000003.1"/>
</dbReference>
<protein>
    <recommendedName>
        <fullName evidence="8">Siroheme decarboxylase NirG subunit</fullName>
        <ecNumber evidence="5">4.1.1.111</ecNumber>
    </recommendedName>
</protein>
<evidence type="ECO:0000256" key="8">
    <source>
        <dbReference type="ARBA" id="ARBA00073232"/>
    </source>
</evidence>
<dbReference type="InterPro" id="IPR053953">
    <property type="entry name" value="NirdL-like_HTH"/>
</dbReference>
<organism evidence="11 12">
    <name type="scientific">Thalassotalea algicola</name>
    <dbReference type="NCBI Taxonomy" id="2716224"/>
    <lineage>
        <taxon>Bacteria</taxon>
        <taxon>Pseudomonadati</taxon>
        <taxon>Pseudomonadota</taxon>
        <taxon>Gammaproteobacteria</taxon>
        <taxon>Alteromonadales</taxon>
        <taxon>Colwelliaceae</taxon>
        <taxon>Thalassotalea</taxon>
    </lineage>
</organism>
<evidence type="ECO:0000256" key="6">
    <source>
        <dbReference type="ARBA" id="ARBA00045291"/>
    </source>
</evidence>
<dbReference type="PANTHER" id="PTHR43413:SF1">
    <property type="entry name" value="SIROHEME DECARBOXYLASE NIRL SUBUNIT"/>
    <property type="match status" value="1"/>
</dbReference>
<dbReference type="InterPro" id="IPR036390">
    <property type="entry name" value="WH_DNA-bd_sf"/>
</dbReference>
<comment type="subunit">
    <text evidence="4">Probably forms a complex composed of NirD, NirL, NirG and NirH. All proteins are required for the total conversion of siroheme to didecarboxysiroheme.</text>
</comment>
<reference evidence="11 12" key="1">
    <citation type="submission" date="2020-04" db="EMBL/GenBank/DDBJ databases">
        <title>Thalassotalea sp. M1531, isolated from the surface of marine red alga.</title>
        <authorList>
            <person name="Pang L."/>
            <person name="Lu D.-C."/>
        </authorList>
    </citation>
    <scope>NUCLEOTIDE SEQUENCE [LARGE SCALE GENOMIC DNA]</scope>
    <source>
        <strain evidence="11 12">M1531</strain>
    </source>
</reference>
<dbReference type="InterPro" id="IPR050684">
    <property type="entry name" value="HTH-Siroheme_Decarb"/>
</dbReference>
<dbReference type="PANTHER" id="PTHR43413">
    <property type="entry name" value="TRANSCRIPTIONAL REGULATOR, ASNC FAMILY"/>
    <property type="match status" value="1"/>
</dbReference>
<comment type="caution">
    <text evidence="11">The sequence shown here is derived from an EMBL/GenBank/DDBJ whole genome shotgun (WGS) entry which is preliminary data.</text>
</comment>
<dbReference type="Gene3D" id="1.10.10.10">
    <property type="entry name" value="Winged helix-like DNA-binding domain superfamily/Winged helix DNA-binding domain"/>
    <property type="match status" value="1"/>
</dbReference>
<dbReference type="InterPro" id="IPR040523">
    <property type="entry name" value="AsnC_trans_reg2"/>
</dbReference>
<keyword evidence="1" id="KW-0456">Lyase</keyword>
<dbReference type="Gene3D" id="3.30.70.3460">
    <property type="match status" value="1"/>
</dbReference>
<dbReference type="GO" id="GO:0016829">
    <property type="term" value="F:lyase activity"/>
    <property type="evidence" value="ECO:0007669"/>
    <property type="project" value="UniProtKB-KW"/>
</dbReference>
<dbReference type="Proteomes" id="UP000568664">
    <property type="component" value="Unassembled WGS sequence"/>
</dbReference>
<dbReference type="PROSITE" id="PS00519">
    <property type="entry name" value="HTH_ASNC_1"/>
    <property type="match status" value="1"/>
</dbReference>
<evidence type="ECO:0000256" key="1">
    <source>
        <dbReference type="ARBA" id="ARBA00023239"/>
    </source>
</evidence>
<comment type="similarity">
    <text evidence="3">Belongs to the Ahb/Nir family.</text>
</comment>
<dbReference type="AlphaFoldDB" id="A0A7Y0LCW3"/>
<evidence type="ECO:0000313" key="12">
    <source>
        <dbReference type="Proteomes" id="UP000568664"/>
    </source>
</evidence>
<accession>A0A7Y0LCW3</accession>
<dbReference type="EMBL" id="JABBXH010000003">
    <property type="protein sequence ID" value="NMP31782.1"/>
    <property type="molecule type" value="Genomic_DNA"/>
</dbReference>
<comment type="pathway">
    <text evidence="2">Porphyrin-containing compound metabolism.</text>
</comment>
<feature type="domain" description="Siroheme decarboxylase NirL-like HTH" evidence="10">
    <location>
        <begin position="10"/>
        <end position="54"/>
    </location>
</feature>
<name>A0A7Y0LCW3_9GAMM</name>
<feature type="domain" description="Siroheme decarboxylase AsnC-like ligand binding" evidence="9">
    <location>
        <begin position="72"/>
        <end position="144"/>
    </location>
</feature>
<sequence>MSELPFDQLDRQLMNSLQKSLPLCERPFLALAEQFGSTEEEVLNRIQTMKETGYLTRFGPMFDAACLGGAFTLAAIEVPESRFDEVTEIVNSFEQVAHNYKREHLLNMWFVIGTETPEEIHEVIANIEKQSGLKVHNMPKQEEFYVGLYLPV</sequence>
<evidence type="ECO:0000256" key="3">
    <source>
        <dbReference type="ARBA" id="ARBA00023457"/>
    </source>
</evidence>
<comment type="function">
    <text evidence="6">Involved in heme d1 biosynthesis. Catalyzes the decarboxylation of siroheme into didecarboxysiroheme.</text>
</comment>
<evidence type="ECO:0000256" key="4">
    <source>
        <dbReference type="ARBA" id="ARBA00023465"/>
    </source>
</evidence>